<protein>
    <submittedName>
        <fullName evidence="2">Uncharacterized protein</fullName>
    </submittedName>
</protein>
<dbReference type="RefSeq" id="WP_126011482.1">
    <property type="nucleotide sequence ID" value="NZ_CP032509.1"/>
</dbReference>
<evidence type="ECO:0000256" key="1">
    <source>
        <dbReference type="SAM" id="Coils"/>
    </source>
</evidence>
<organism evidence="2 3">
    <name type="scientific">Georhizobium profundi</name>
    <dbReference type="NCBI Taxonomy" id="2341112"/>
    <lineage>
        <taxon>Bacteria</taxon>
        <taxon>Pseudomonadati</taxon>
        <taxon>Pseudomonadota</taxon>
        <taxon>Alphaproteobacteria</taxon>
        <taxon>Hyphomicrobiales</taxon>
        <taxon>Rhizobiaceae</taxon>
        <taxon>Georhizobium</taxon>
    </lineage>
</organism>
<dbReference type="AlphaFoldDB" id="A0A3Q8XT31"/>
<keyword evidence="1" id="KW-0175">Coiled coil</keyword>
<accession>A0A3Q8XT31</accession>
<keyword evidence="3" id="KW-1185">Reference proteome</keyword>
<reference evidence="2 3" key="1">
    <citation type="submission" date="2018-09" db="EMBL/GenBank/DDBJ databases">
        <title>Marinorhizobium profundi gen. nov., sp. nov., isolated from a deep-sea sediment sample from the New Britain Trench and proposal of Marinorhizobiaceae fam. nov. in the order Rhizobiales of the class Alphaproteobacteria.</title>
        <authorList>
            <person name="Cao J."/>
        </authorList>
    </citation>
    <scope>NUCLEOTIDE SEQUENCE [LARGE SCALE GENOMIC DNA]</scope>
    <source>
        <strain evidence="2 3">WS11</strain>
    </source>
</reference>
<sequence>MTQIFSKSRQQAEIAFDKARSHSLGKTRVVEELDTVAEAREQKTARLKKARLEKEMQDLAAEASETSKKSGKKA</sequence>
<dbReference type="KEGG" id="abaw:D5400_18470"/>
<gene>
    <name evidence="2" type="ORF">D5400_18470</name>
</gene>
<dbReference type="EMBL" id="CP032509">
    <property type="protein sequence ID" value="AZN73008.1"/>
    <property type="molecule type" value="Genomic_DNA"/>
</dbReference>
<feature type="coiled-coil region" evidence="1">
    <location>
        <begin position="33"/>
        <end position="69"/>
    </location>
</feature>
<name>A0A3Q8XT31_9HYPH</name>
<evidence type="ECO:0000313" key="2">
    <source>
        <dbReference type="EMBL" id="AZN73008.1"/>
    </source>
</evidence>
<proteinExistence type="predicted"/>
<dbReference type="OrthoDB" id="8163684at2"/>
<dbReference type="Proteomes" id="UP000268192">
    <property type="component" value="Chromosome"/>
</dbReference>
<evidence type="ECO:0000313" key="3">
    <source>
        <dbReference type="Proteomes" id="UP000268192"/>
    </source>
</evidence>